<evidence type="ECO:0000259" key="2">
    <source>
        <dbReference type="Pfam" id="PF14510"/>
    </source>
</evidence>
<protein>
    <recommendedName>
        <fullName evidence="5">Helitron helicase-like domain-containing protein</fullName>
    </recommendedName>
</protein>
<evidence type="ECO:0000259" key="1">
    <source>
        <dbReference type="Pfam" id="PF14214"/>
    </source>
</evidence>
<gene>
    <name evidence="3" type="ORF">CASFOL_001463</name>
</gene>
<sequence>MYCSRKSNHSENEKARRNKYCNRVVPFQDYALSDITNVVEHGTLTAHPRQNEKPTQVWPESQMRCNAIDLTDNGLFDNTISYGNDVPIEISTSSSNLVNVPEMLIDPIDDGNDIFIGKKRARRPYKRRINDSDQSNSIVVDTNKPKRKYVRKNNSLAISNGMFVGNGGSTESESLANVVNVKEDVARKNISRRLSRKTSAYKSNVRVIDSDIDHDVNKGSGPPIFRMHGQNYHLIGSLLPENGASPMFAQMYIFDTENEVSNTKNSVSEEIIDGLKIMLDENNKLVKTFRMAKDRILENGDANVRARLIGKRTNNRVDQVNGMPTCSEVAVLVVGDFDSALCPRDILVELKSGFLRRINELNVSYLALQYPLLLPYGDDEYTEDIPFTNREHKVEKSRKSVSVREYFSFRLHDRKDEASTILVFKVNELIRELRQNQVFGKVVAVVCTIEFKKRGLPHAHILLFLAKENKYPTPDDIDRIISDEIPDKEYDPSCRENDDEEELCWAAIERLPTRDRLSKGLLRSVLEDGTVRASVVNLKRLGADEKKQLVDRILNAVEEDNEKFLQTLRSRADRVGIEIPKIEIRYEHLAVEGDVHVGSRALPTLINATFNSIEQSMTI</sequence>
<organism evidence="3 4">
    <name type="scientific">Castilleja foliolosa</name>
    <dbReference type="NCBI Taxonomy" id="1961234"/>
    <lineage>
        <taxon>Eukaryota</taxon>
        <taxon>Viridiplantae</taxon>
        <taxon>Streptophyta</taxon>
        <taxon>Embryophyta</taxon>
        <taxon>Tracheophyta</taxon>
        <taxon>Spermatophyta</taxon>
        <taxon>Magnoliopsida</taxon>
        <taxon>eudicotyledons</taxon>
        <taxon>Gunneridae</taxon>
        <taxon>Pentapetalae</taxon>
        <taxon>asterids</taxon>
        <taxon>lamiids</taxon>
        <taxon>Lamiales</taxon>
        <taxon>Orobanchaceae</taxon>
        <taxon>Pedicularideae</taxon>
        <taxon>Castillejinae</taxon>
        <taxon>Castilleja</taxon>
    </lineage>
</organism>
<evidence type="ECO:0000313" key="4">
    <source>
        <dbReference type="Proteomes" id="UP001632038"/>
    </source>
</evidence>
<dbReference type="Pfam" id="PF14510">
    <property type="entry name" value="ABC_trans_N"/>
    <property type="match status" value="1"/>
</dbReference>
<proteinExistence type="predicted"/>
<dbReference type="AlphaFoldDB" id="A0ABD3EJY0"/>
<accession>A0ABD3EJY0</accession>
<dbReference type="Pfam" id="PF14214">
    <property type="entry name" value="Helitron_like_N"/>
    <property type="match status" value="1"/>
</dbReference>
<dbReference type="PANTHER" id="PTHR45786:SF74">
    <property type="entry name" value="ATP-DEPENDENT DNA HELICASE"/>
    <property type="match status" value="1"/>
</dbReference>
<keyword evidence="4" id="KW-1185">Reference proteome</keyword>
<reference evidence="4" key="1">
    <citation type="journal article" date="2024" name="IScience">
        <title>Strigolactones Initiate the Formation of Haustorium-like Structures in Castilleja.</title>
        <authorList>
            <person name="Buerger M."/>
            <person name="Peterson D."/>
            <person name="Chory J."/>
        </authorList>
    </citation>
    <scope>NUCLEOTIDE SEQUENCE [LARGE SCALE GENOMIC DNA]</scope>
</reference>
<dbReference type="InterPro" id="IPR025476">
    <property type="entry name" value="Helitron_helicase-like"/>
</dbReference>
<dbReference type="InterPro" id="IPR029481">
    <property type="entry name" value="ABC_trans_N"/>
</dbReference>
<comment type="caution">
    <text evidence="3">The sequence shown here is derived from an EMBL/GenBank/DDBJ whole genome shotgun (WGS) entry which is preliminary data.</text>
</comment>
<name>A0ABD3EJY0_9LAMI</name>
<dbReference type="Proteomes" id="UP001632038">
    <property type="component" value="Unassembled WGS sequence"/>
</dbReference>
<feature type="domain" description="Helitron helicase-like" evidence="1">
    <location>
        <begin position="411"/>
        <end position="463"/>
    </location>
</feature>
<feature type="domain" description="Pleiotropic ABC efflux transporter N-terminal" evidence="2">
    <location>
        <begin position="558"/>
        <end position="608"/>
    </location>
</feature>
<dbReference type="PANTHER" id="PTHR45786">
    <property type="entry name" value="DNA BINDING PROTEIN-LIKE"/>
    <property type="match status" value="1"/>
</dbReference>
<evidence type="ECO:0000313" key="3">
    <source>
        <dbReference type="EMBL" id="KAL3654728.1"/>
    </source>
</evidence>
<evidence type="ECO:0008006" key="5">
    <source>
        <dbReference type="Google" id="ProtNLM"/>
    </source>
</evidence>
<dbReference type="EMBL" id="JAVIJP010000003">
    <property type="protein sequence ID" value="KAL3654728.1"/>
    <property type="molecule type" value="Genomic_DNA"/>
</dbReference>